<accession>A0A9D1L6T2</accession>
<dbReference type="PANTHER" id="PTHR32071:SF57">
    <property type="entry name" value="C4-DICARBOXYLATE TRANSPORT TRANSCRIPTIONAL REGULATORY PROTEIN DCTD"/>
    <property type="match status" value="1"/>
</dbReference>
<dbReference type="SMART" id="SM00382">
    <property type="entry name" value="AAA"/>
    <property type="match status" value="1"/>
</dbReference>
<name>A0A9D1L6T2_9FIRM</name>
<dbReference type="CDD" id="cd00009">
    <property type="entry name" value="AAA"/>
    <property type="match status" value="1"/>
</dbReference>
<evidence type="ECO:0000256" key="3">
    <source>
        <dbReference type="ARBA" id="ARBA00023015"/>
    </source>
</evidence>
<dbReference type="InterPro" id="IPR000014">
    <property type="entry name" value="PAS"/>
</dbReference>
<dbReference type="InterPro" id="IPR058031">
    <property type="entry name" value="AAA_lid_NorR"/>
</dbReference>
<comment type="caution">
    <text evidence="8">The sequence shown here is derived from an EMBL/GenBank/DDBJ whole genome shotgun (WGS) entry which is preliminary data.</text>
</comment>
<keyword evidence="5" id="KW-0804">Transcription</keyword>
<reference evidence="8" key="2">
    <citation type="journal article" date="2021" name="PeerJ">
        <title>Extensive microbial diversity within the chicken gut microbiome revealed by metagenomics and culture.</title>
        <authorList>
            <person name="Gilroy R."/>
            <person name="Ravi A."/>
            <person name="Getino M."/>
            <person name="Pursley I."/>
            <person name="Horton D.L."/>
            <person name="Alikhan N.F."/>
            <person name="Baker D."/>
            <person name="Gharbi K."/>
            <person name="Hall N."/>
            <person name="Watson M."/>
            <person name="Adriaenssens E.M."/>
            <person name="Foster-Nyarko E."/>
            <person name="Jarju S."/>
            <person name="Secka A."/>
            <person name="Antonio M."/>
            <person name="Oren A."/>
            <person name="Chaudhuri R.R."/>
            <person name="La Ragione R."/>
            <person name="Hildebrand F."/>
            <person name="Pallen M.J."/>
        </authorList>
    </citation>
    <scope>NUCLEOTIDE SEQUENCE</scope>
    <source>
        <strain evidence="8">ChiHcec3-6078</strain>
    </source>
</reference>
<evidence type="ECO:0000256" key="1">
    <source>
        <dbReference type="ARBA" id="ARBA00022741"/>
    </source>
</evidence>
<dbReference type="InterPro" id="IPR025662">
    <property type="entry name" value="Sigma_54_int_dom_ATP-bd_1"/>
</dbReference>
<feature type="domain" description="Sigma-54 factor interaction" evidence="6">
    <location>
        <begin position="161"/>
        <end position="390"/>
    </location>
</feature>
<gene>
    <name evidence="8" type="ORF">IAC50_02815</name>
</gene>
<dbReference type="SUPFAM" id="SSF46689">
    <property type="entry name" value="Homeodomain-like"/>
    <property type="match status" value="1"/>
</dbReference>
<protein>
    <submittedName>
        <fullName evidence="8">Sigma 54-interacting transcriptional regulator</fullName>
    </submittedName>
</protein>
<dbReference type="InterPro" id="IPR027417">
    <property type="entry name" value="P-loop_NTPase"/>
</dbReference>
<keyword evidence="3" id="KW-0805">Transcription regulation</keyword>
<dbReference type="Proteomes" id="UP000824090">
    <property type="component" value="Unassembled WGS sequence"/>
</dbReference>
<dbReference type="GO" id="GO:0006355">
    <property type="term" value="P:regulation of DNA-templated transcription"/>
    <property type="evidence" value="ECO:0007669"/>
    <property type="project" value="InterPro"/>
</dbReference>
<proteinExistence type="predicted"/>
<dbReference type="SUPFAM" id="SSF52540">
    <property type="entry name" value="P-loop containing nucleoside triphosphate hydrolases"/>
    <property type="match status" value="1"/>
</dbReference>
<dbReference type="InterPro" id="IPR025944">
    <property type="entry name" value="Sigma_54_int_dom_CS"/>
</dbReference>
<evidence type="ECO:0000259" key="7">
    <source>
        <dbReference type="PROSITE" id="PS50112"/>
    </source>
</evidence>
<dbReference type="Gene3D" id="1.10.10.60">
    <property type="entry name" value="Homeodomain-like"/>
    <property type="match status" value="1"/>
</dbReference>
<dbReference type="SMART" id="SM00091">
    <property type="entry name" value="PAS"/>
    <property type="match status" value="1"/>
</dbReference>
<dbReference type="InterPro" id="IPR035965">
    <property type="entry name" value="PAS-like_dom_sf"/>
</dbReference>
<dbReference type="InterPro" id="IPR002078">
    <property type="entry name" value="Sigma_54_int"/>
</dbReference>
<feature type="domain" description="PAS" evidence="7">
    <location>
        <begin position="20"/>
        <end position="71"/>
    </location>
</feature>
<evidence type="ECO:0000256" key="5">
    <source>
        <dbReference type="ARBA" id="ARBA00023163"/>
    </source>
</evidence>
<dbReference type="SUPFAM" id="SSF55785">
    <property type="entry name" value="PYP-like sensor domain (PAS domain)"/>
    <property type="match status" value="1"/>
</dbReference>
<dbReference type="Pfam" id="PF00158">
    <property type="entry name" value="Sigma54_activat"/>
    <property type="match status" value="1"/>
</dbReference>
<reference evidence="8" key="1">
    <citation type="submission" date="2020-10" db="EMBL/GenBank/DDBJ databases">
        <authorList>
            <person name="Gilroy R."/>
        </authorList>
    </citation>
    <scope>NUCLEOTIDE SEQUENCE</scope>
    <source>
        <strain evidence="8">ChiHcec3-6078</strain>
    </source>
</reference>
<dbReference type="PROSITE" id="PS00676">
    <property type="entry name" value="SIGMA54_INTERACT_2"/>
    <property type="match status" value="1"/>
</dbReference>
<dbReference type="Pfam" id="PF25601">
    <property type="entry name" value="AAA_lid_14"/>
    <property type="match status" value="1"/>
</dbReference>
<dbReference type="PROSITE" id="PS50045">
    <property type="entry name" value="SIGMA54_INTERACT_4"/>
    <property type="match status" value="1"/>
</dbReference>
<sequence length="471" mass="54074">MEINDEKQLSLPGILNHEPVRKMFQEVLDCINDGVFITDGEGNILMINKASLRLCRYEKEELVGRNMKELVAENMFDDAVSIEAIEKKDTVSVMQKGLSQEENILVTATPLFRDGEISMVILTERDVTELKRLQTSLEKLSERYEQEIDYYRSYNSPKEKMVTESPVMKKTEKIMRRIAATDTTVLIQGESGTGKSLMARNICRQSPRRDEPFVEINCGAIPESLFESELFGYEKGAFSGASEKGKAGMFELADKGTIFLDEIGELSIHMQSKILRVIQEREIMRIGGTKYIPVDIRIIAATNKDLVQAVKEGTFRRDLFFRLNVFMVSIPPLRERKEDIIPLFNCFLERMNEKYHMKKKFSSSALDVFMKYSWPGNIRELENLVERMVIVSDSDLLGRSDVESFFSYADIQIIEYDGKEKINLKRETERFEKKLILSKAEKCKSVTELSDVLGVDKSTVSRKLNKYGIKL</sequence>
<dbReference type="FunFam" id="3.40.50.300:FF:000006">
    <property type="entry name" value="DNA-binding transcriptional regulator NtrC"/>
    <property type="match status" value="1"/>
</dbReference>
<dbReference type="CDD" id="cd00130">
    <property type="entry name" value="PAS"/>
    <property type="match status" value="1"/>
</dbReference>
<dbReference type="GO" id="GO:0005524">
    <property type="term" value="F:ATP binding"/>
    <property type="evidence" value="ECO:0007669"/>
    <property type="project" value="UniProtKB-KW"/>
</dbReference>
<dbReference type="Gene3D" id="3.40.50.300">
    <property type="entry name" value="P-loop containing nucleotide triphosphate hydrolases"/>
    <property type="match status" value="1"/>
</dbReference>
<dbReference type="Gene3D" id="1.10.8.60">
    <property type="match status" value="1"/>
</dbReference>
<dbReference type="InterPro" id="IPR025943">
    <property type="entry name" value="Sigma_54_int_dom_ATP-bd_2"/>
</dbReference>
<dbReference type="PROSITE" id="PS50112">
    <property type="entry name" value="PAS"/>
    <property type="match status" value="1"/>
</dbReference>
<evidence type="ECO:0000313" key="9">
    <source>
        <dbReference type="Proteomes" id="UP000824090"/>
    </source>
</evidence>
<dbReference type="GO" id="GO:0003677">
    <property type="term" value="F:DNA binding"/>
    <property type="evidence" value="ECO:0007669"/>
    <property type="project" value="UniProtKB-KW"/>
</dbReference>
<dbReference type="EMBL" id="DVMP01000058">
    <property type="protein sequence ID" value="HIU25417.1"/>
    <property type="molecule type" value="Genomic_DNA"/>
</dbReference>
<dbReference type="NCBIfam" id="TIGR00229">
    <property type="entry name" value="sensory_box"/>
    <property type="match status" value="1"/>
</dbReference>
<keyword evidence="4" id="KW-0238">DNA-binding</keyword>
<keyword evidence="2" id="KW-0067">ATP-binding</keyword>
<evidence type="ECO:0000256" key="2">
    <source>
        <dbReference type="ARBA" id="ARBA00022840"/>
    </source>
</evidence>
<dbReference type="InterPro" id="IPR003593">
    <property type="entry name" value="AAA+_ATPase"/>
</dbReference>
<evidence type="ECO:0000313" key="8">
    <source>
        <dbReference type="EMBL" id="HIU25417.1"/>
    </source>
</evidence>
<dbReference type="PROSITE" id="PS00688">
    <property type="entry name" value="SIGMA54_INTERACT_3"/>
    <property type="match status" value="1"/>
</dbReference>
<keyword evidence="1" id="KW-0547">Nucleotide-binding</keyword>
<evidence type="ECO:0000256" key="4">
    <source>
        <dbReference type="ARBA" id="ARBA00023125"/>
    </source>
</evidence>
<dbReference type="AlphaFoldDB" id="A0A9D1L6T2"/>
<dbReference type="Gene3D" id="3.30.450.20">
    <property type="entry name" value="PAS domain"/>
    <property type="match status" value="1"/>
</dbReference>
<dbReference type="InterPro" id="IPR009057">
    <property type="entry name" value="Homeodomain-like_sf"/>
</dbReference>
<evidence type="ECO:0000259" key="6">
    <source>
        <dbReference type="PROSITE" id="PS50045"/>
    </source>
</evidence>
<organism evidence="8 9">
    <name type="scientific">Candidatus Allocopromorpha excrementigallinarum</name>
    <dbReference type="NCBI Taxonomy" id="2840742"/>
    <lineage>
        <taxon>Bacteria</taxon>
        <taxon>Bacillati</taxon>
        <taxon>Bacillota</taxon>
        <taxon>Clostridia</taxon>
        <taxon>Eubacteriales</taxon>
        <taxon>Eubacteriaceae</taxon>
        <taxon>Eubacteriaceae incertae sedis</taxon>
        <taxon>Candidatus Allocopromorpha</taxon>
    </lineage>
</organism>
<dbReference type="PROSITE" id="PS00675">
    <property type="entry name" value="SIGMA54_INTERACT_1"/>
    <property type="match status" value="1"/>
</dbReference>
<dbReference type="PANTHER" id="PTHR32071">
    <property type="entry name" value="TRANSCRIPTIONAL REGULATORY PROTEIN"/>
    <property type="match status" value="1"/>
</dbReference>
<dbReference type="Pfam" id="PF13426">
    <property type="entry name" value="PAS_9"/>
    <property type="match status" value="1"/>
</dbReference>